<gene>
    <name evidence="1" type="ORF">KIK155_LOCUS12791</name>
    <name evidence="2" type="ORF">TOA249_LOCUS20204</name>
</gene>
<sequence>MEYLPFKIITDSLMLEINTVNFNTGNYKSHFYLKIKKRSRSYNPLNETELDYNHDIPWRFCGNDEIVGDLCSEEVVDNNKYEVDPVTLTEPDYLRSDYFKINCDISKNNLALCERLNTNKVNSVVGTPPKISDHMSYSIENLSSECNDDQVENSIELEDECNSVSSVESSEGSEDQDEPIEITNDYLHDTKNKRVILTIQSEKSPSKLIKNVLMCLFSYVYNVDESGIIRNESFTNEMRYNIDFRRCFWKDVVQEIGSENLEKMNFVEQMNEFSAIFLANEYYSVMLHHSDYEVDEYEWTHPVKEEFEAIYVEMRDREQDTFITLSQVCNQSVEVEWPICTSSNDLSNKSVDPLDQLS</sequence>
<evidence type="ECO:0000313" key="3">
    <source>
        <dbReference type="Proteomes" id="UP000663865"/>
    </source>
</evidence>
<dbReference type="EMBL" id="CAJOBS010001635">
    <property type="protein sequence ID" value="CAF4748485.1"/>
    <property type="molecule type" value="Genomic_DNA"/>
</dbReference>
<proteinExistence type="predicted"/>
<dbReference type="AlphaFoldDB" id="A0A818ECR4"/>
<dbReference type="Proteomes" id="UP000663865">
    <property type="component" value="Unassembled WGS sequence"/>
</dbReference>
<dbReference type="Proteomes" id="UP000663838">
    <property type="component" value="Unassembled WGS sequence"/>
</dbReference>
<evidence type="ECO:0000313" key="1">
    <source>
        <dbReference type="EMBL" id="CAF3456810.1"/>
    </source>
</evidence>
<reference evidence="1" key="1">
    <citation type="submission" date="2021-02" db="EMBL/GenBank/DDBJ databases">
        <authorList>
            <person name="Nowell W R."/>
        </authorList>
    </citation>
    <scope>NUCLEOTIDE SEQUENCE</scope>
</reference>
<evidence type="ECO:0000313" key="2">
    <source>
        <dbReference type="EMBL" id="CAF4748485.1"/>
    </source>
</evidence>
<name>A0A818ECR4_9BILA</name>
<organism evidence="1 3">
    <name type="scientific">Rotaria socialis</name>
    <dbReference type="NCBI Taxonomy" id="392032"/>
    <lineage>
        <taxon>Eukaryota</taxon>
        <taxon>Metazoa</taxon>
        <taxon>Spiralia</taxon>
        <taxon>Gnathifera</taxon>
        <taxon>Rotifera</taxon>
        <taxon>Eurotatoria</taxon>
        <taxon>Bdelloidea</taxon>
        <taxon>Philodinida</taxon>
        <taxon>Philodinidae</taxon>
        <taxon>Rotaria</taxon>
    </lineage>
</organism>
<accession>A0A818ECR4</accession>
<protein>
    <submittedName>
        <fullName evidence="1">Uncharacterized protein</fullName>
    </submittedName>
</protein>
<dbReference type="EMBL" id="CAJNYV010002135">
    <property type="protein sequence ID" value="CAF3456810.1"/>
    <property type="molecule type" value="Genomic_DNA"/>
</dbReference>
<comment type="caution">
    <text evidence="1">The sequence shown here is derived from an EMBL/GenBank/DDBJ whole genome shotgun (WGS) entry which is preliminary data.</text>
</comment>